<keyword evidence="1" id="KW-0067">ATP-binding</keyword>
<dbReference type="InterPro" id="IPR013815">
    <property type="entry name" value="ATP_grasp_subdomain_1"/>
</dbReference>
<proteinExistence type="predicted"/>
<feature type="domain" description="ATP-grasp" evidence="2">
    <location>
        <begin position="120"/>
        <end position="347"/>
    </location>
</feature>
<dbReference type="InterPro" id="IPR039523">
    <property type="entry name" value="RimK-rel_E_lig_ATP-grasp"/>
</dbReference>
<dbReference type="Gene3D" id="3.30.1490.20">
    <property type="entry name" value="ATP-grasp fold, A domain"/>
    <property type="match status" value="1"/>
</dbReference>
<dbReference type="Pfam" id="PF14397">
    <property type="entry name" value="ATPgrasp_ST"/>
    <property type="match status" value="1"/>
</dbReference>
<evidence type="ECO:0000259" key="2">
    <source>
        <dbReference type="PROSITE" id="PS50975"/>
    </source>
</evidence>
<dbReference type="InterPro" id="IPR011761">
    <property type="entry name" value="ATP-grasp"/>
</dbReference>
<dbReference type="Proteomes" id="UP001629536">
    <property type="component" value="Unassembled WGS sequence"/>
</dbReference>
<comment type="caution">
    <text evidence="3">The sequence shown here is derived from an EMBL/GenBank/DDBJ whole genome shotgun (WGS) entry which is preliminary data.</text>
</comment>
<evidence type="ECO:0000256" key="1">
    <source>
        <dbReference type="PROSITE-ProRule" id="PRU00409"/>
    </source>
</evidence>
<evidence type="ECO:0000313" key="3">
    <source>
        <dbReference type="EMBL" id="MFM1525020.1"/>
    </source>
</evidence>
<protein>
    <submittedName>
        <fullName evidence="3">Sugar-transfer associated ATP-grasp domain-containing protein</fullName>
    </submittedName>
</protein>
<sequence length="353" mass="41827">MNKVTNFANNAISSLRYTVYKKRQRDILKNNMREYDYYEGSKEEYEKVVLPFWKKYGLKPDIRWYQFFGYKDQKFNPHFIPDDFFYTDLYRFLNDVNFDEKLQNKIFLDSMLYDVNRPRAVLKYENKIFVNENNEFLTKEQALQTLKKEGKVIVKPSDDMQGNGVEILNFIDNEAKAIKEFEEKVKTGDFIVQELVKQSEQMNRLNKSSVNTFRITTLLINNKVEFVSSIVRYGREGSIVDNMARGGISRVLDKDGYMSKQAKIHEKLFITEDFKVEKLEGFKEALDLAKKLHPRFSHARYIGWDFAVDQNNQPVFIELNAYPVNNQRQYGPALGDFTVEILDEYLEYKKSKK</sequence>
<keyword evidence="1" id="KW-0547">Nucleotide-binding</keyword>
<evidence type="ECO:0000313" key="4">
    <source>
        <dbReference type="Proteomes" id="UP001629536"/>
    </source>
</evidence>
<dbReference type="PROSITE" id="PS50975">
    <property type="entry name" value="ATP_GRASP"/>
    <property type="match status" value="1"/>
</dbReference>
<organism evidence="3 4">
    <name type="scientific">Helcococcus bovis</name>
    <dbReference type="NCBI Taxonomy" id="3153252"/>
    <lineage>
        <taxon>Bacteria</taxon>
        <taxon>Bacillati</taxon>
        <taxon>Bacillota</taxon>
        <taxon>Tissierellia</taxon>
        <taxon>Tissierellales</taxon>
        <taxon>Peptoniphilaceae</taxon>
        <taxon>Helcococcus</taxon>
    </lineage>
</organism>
<dbReference type="Gene3D" id="3.30.470.20">
    <property type="entry name" value="ATP-grasp fold, B domain"/>
    <property type="match status" value="1"/>
</dbReference>
<dbReference type="RefSeq" id="WP_408126627.1">
    <property type="nucleotide sequence ID" value="NZ_JBFNFH010000010.1"/>
</dbReference>
<reference evidence="3 4" key="1">
    <citation type="journal article" date="2024" name="Front. Microbiol.">
        <title>Pangenomic and biochemical analyses of Helcococcus ovis reveal widespread tetracycline resistance and a novel bacterial species, Helcococcus bovis.</title>
        <authorList>
            <person name="Cunha F."/>
            <person name="Zhai Y."/>
            <person name="Casaro S."/>
            <person name="Jones K.L."/>
            <person name="Hernandez M."/>
            <person name="Bisinotto R.S."/>
            <person name="Kariyawasam S."/>
            <person name="Brown M.B."/>
            <person name="Phillips A."/>
            <person name="Jeong K.C."/>
            <person name="Galvao K.N."/>
        </authorList>
    </citation>
    <scope>NUCLEOTIDE SEQUENCE [LARGE SCALE GENOMIC DNA]</scope>
    <source>
        <strain evidence="3 4">KG197</strain>
    </source>
</reference>
<gene>
    <name evidence="3" type="ORF">ABGF40_04965</name>
</gene>
<accession>A0ABW9F6F4</accession>
<dbReference type="SUPFAM" id="SSF56059">
    <property type="entry name" value="Glutathione synthetase ATP-binding domain-like"/>
    <property type="match status" value="1"/>
</dbReference>
<keyword evidence="4" id="KW-1185">Reference proteome</keyword>
<name>A0ABW9F6F4_9FIRM</name>
<dbReference type="EMBL" id="JBFNFH010000010">
    <property type="protein sequence ID" value="MFM1525020.1"/>
    <property type="molecule type" value="Genomic_DNA"/>
</dbReference>